<evidence type="ECO:0000313" key="2">
    <source>
        <dbReference type="Proteomes" id="UP001057520"/>
    </source>
</evidence>
<accession>A0ABY4ZR44</accession>
<reference evidence="1 2" key="1">
    <citation type="submission" date="2022-04" db="EMBL/GenBank/DDBJ databases">
        <title>Genome sequence of soybean root-associated Caulobacter segnis RL271.</title>
        <authorList>
            <person name="Longley R."/>
            <person name="Bonito G."/>
            <person name="Trigodet F."/>
            <person name="Crosson S."/>
            <person name="Fiebig A."/>
        </authorList>
    </citation>
    <scope>NUCLEOTIDE SEQUENCE [LARGE SCALE GENOMIC DNA]</scope>
    <source>
        <strain evidence="1 2">RL271</strain>
    </source>
</reference>
<organism evidence="1 2">
    <name type="scientific">Caulobacter segnis</name>
    <dbReference type="NCBI Taxonomy" id="88688"/>
    <lineage>
        <taxon>Bacteria</taxon>
        <taxon>Pseudomonadati</taxon>
        <taxon>Pseudomonadota</taxon>
        <taxon>Alphaproteobacteria</taxon>
        <taxon>Caulobacterales</taxon>
        <taxon>Caulobacteraceae</taxon>
        <taxon>Caulobacter</taxon>
    </lineage>
</organism>
<dbReference type="Pfam" id="PF11843">
    <property type="entry name" value="DUF3363"/>
    <property type="match status" value="1"/>
</dbReference>
<gene>
    <name evidence="1" type="ORF">MZV50_22345</name>
</gene>
<dbReference type="EMBL" id="CP096040">
    <property type="protein sequence ID" value="USQ95257.1"/>
    <property type="molecule type" value="Genomic_DNA"/>
</dbReference>
<evidence type="ECO:0000313" key="1">
    <source>
        <dbReference type="EMBL" id="USQ95257.1"/>
    </source>
</evidence>
<proteinExistence type="predicted"/>
<dbReference type="InterPro" id="IPR021795">
    <property type="entry name" value="DUF3363"/>
</dbReference>
<name>A0ABY4ZR44_9CAUL</name>
<protein>
    <submittedName>
        <fullName evidence="1">DUF3363 domain-containing protein</fullName>
    </submittedName>
</protein>
<sequence>MSGDDEFEPRLGKLKAAGGRARTYLSRVLGAAMLASGGRFGRTPGRRVFTGARIGRGAGVAAALAAGDPRAGLRGRRVVIKVSAPRLAGKGLAAARAHLRYVQRDGVMRDGSPGQLYGPETNRADGRAFLDRAQAGGDVRQFRFIVSAEDGAEYDDLKDLTRRLMRQAETDLGTGLDWVAVDHHNTGHPHTHILVRGRDDRGRDLIIARDYLTRGLRERAQDLVSLDLGPVTDREIAARLSRETQVERLTSLDRGLLAAVDDEGLVSPRHADPLQYAARAGRLQVLARLGLAREAAPTTWRLADGLEETLRRMGERGDIQKMLYRALVEADVDRAVDARVVFEPRAPHQRPLVGRLLRRGLADEIRDRHFLVIDGVDGRAHYVDIGRGAATDAIPEDAVVRVAPRSLEPRPADHGVAQVAAAHDGRYSLDLHLAHDPAATAGFAQAHLRRLEALRRGGAGVERGEDGTWIIPADHLERAAAFERKKALDAPVVVEVLSALSLDRQATALGPTWLDRELLAEAPEPLRDAGFGRAARQALAQRRQWLLQQDLAEQEGDRTLFRAGMLRRLEAMERAAVAHGIAADTGLAYAPAQHGDRVEGILRRRLDLNGGPTALVEKSREFTLVPWRPVLEGREGQVVTGVVRGASISWSFGRTRGPSLA</sequence>
<dbReference type="NCBIfam" id="NF041267">
    <property type="entry name" value="relax_RlxS"/>
    <property type="match status" value="1"/>
</dbReference>
<keyword evidence="2" id="KW-1185">Reference proteome</keyword>
<dbReference type="Proteomes" id="UP001057520">
    <property type="component" value="Chromosome"/>
</dbReference>